<keyword evidence="2" id="KW-1185">Reference proteome</keyword>
<dbReference type="GO" id="GO:0009306">
    <property type="term" value="P:protein secretion"/>
    <property type="evidence" value="ECO:0007669"/>
    <property type="project" value="InterPro"/>
</dbReference>
<dbReference type="PANTHER" id="PTHR28011:SF1">
    <property type="entry name" value="NON-CLASSICAL EXPORT PROTEIN 1"/>
    <property type="match status" value="1"/>
</dbReference>
<accession>A0A165YFL6</accession>
<dbReference type="PANTHER" id="PTHR28011">
    <property type="entry name" value="NON-CLASSICAL EXPORT PROTEIN 1"/>
    <property type="match status" value="1"/>
</dbReference>
<evidence type="ECO:0000313" key="1">
    <source>
        <dbReference type="EMBL" id="KZT33191.1"/>
    </source>
</evidence>
<dbReference type="OrthoDB" id="2155101at2759"/>
<name>A0A165YFL6_9AGAM</name>
<organism evidence="1 2">
    <name type="scientific">Sistotremastrum suecicum HHB10207 ss-3</name>
    <dbReference type="NCBI Taxonomy" id="1314776"/>
    <lineage>
        <taxon>Eukaryota</taxon>
        <taxon>Fungi</taxon>
        <taxon>Dikarya</taxon>
        <taxon>Basidiomycota</taxon>
        <taxon>Agaricomycotina</taxon>
        <taxon>Agaricomycetes</taxon>
        <taxon>Sistotremastrales</taxon>
        <taxon>Sistotremastraceae</taxon>
        <taxon>Sistotremastrum</taxon>
    </lineage>
</organism>
<reference evidence="1 2" key="1">
    <citation type="journal article" date="2016" name="Mol. Biol. Evol.">
        <title>Comparative Genomics of Early-Diverging Mushroom-Forming Fungi Provides Insights into the Origins of Lignocellulose Decay Capabilities.</title>
        <authorList>
            <person name="Nagy L.G."/>
            <person name="Riley R."/>
            <person name="Tritt A."/>
            <person name="Adam C."/>
            <person name="Daum C."/>
            <person name="Floudas D."/>
            <person name="Sun H."/>
            <person name="Yadav J.S."/>
            <person name="Pangilinan J."/>
            <person name="Larsson K.H."/>
            <person name="Matsuura K."/>
            <person name="Barry K."/>
            <person name="Labutti K."/>
            <person name="Kuo R."/>
            <person name="Ohm R.A."/>
            <person name="Bhattacharya S.S."/>
            <person name="Shirouzu T."/>
            <person name="Yoshinaga Y."/>
            <person name="Martin F.M."/>
            <person name="Grigoriev I.V."/>
            <person name="Hibbett D.S."/>
        </authorList>
    </citation>
    <scope>NUCLEOTIDE SEQUENCE [LARGE SCALE GENOMIC DNA]</scope>
    <source>
        <strain evidence="1 2">HHB10207 ss-3</strain>
    </source>
</reference>
<dbReference type="InterPro" id="IPR024242">
    <property type="entry name" value="NCE101"/>
</dbReference>
<dbReference type="STRING" id="1314776.A0A165YFL6"/>
<sequence>MSYLLSKWLDPALAVFTGSLAFYLSETNPRTMPEKGETLRELMSWKMEMRRQAVQEREAAEAQEFLAGASKKD</sequence>
<gene>
    <name evidence="1" type="ORF">SISSUDRAFT_1054556</name>
</gene>
<dbReference type="Pfam" id="PF11654">
    <property type="entry name" value="NCE101"/>
    <property type="match status" value="1"/>
</dbReference>
<protein>
    <submittedName>
        <fullName evidence="1">Uncharacterized protein</fullName>
    </submittedName>
</protein>
<evidence type="ECO:0000313" key="2">
    <source>
        <dbReference type="Proteomes" id="UP000076798"/>
    </source>
</evidence>
<dbReference type="Proteomes" id="UP000076798">
    <property type="component" value="Unassembled WGS sequence"/>
</dbReference>
<dbReference type="AlphaFoldDB" id="A0A165YFL6"/>
<dbReference type="EMBL" id="KV428259">
    <property type="protein sequence ID" value="KZT33191.1"/>
    <property type="molecule type" value="Genomic_DNA"/>
</dbReference>
<proteinExistence type="predicted"/>